<dbReference type="PANTHER" id="PTHR13531:SF6">
    <property type="entry name" value="TMEM (HUMAN TRANSMEMBRANE PROTEIN) HOMOLOG"/>
    <property type="match status" value="1"/>
</dbReference>
<evidence type="ECO:0000256" key="3">
    <source>
        <dbReference type="ARBA" id="ARBA00022989"/>
    </source>
</evidence>
<comment type="subcellular location">
    <subcellularLocation>
        <location evidence="1">Membrane</location>
        <topology evidence="1">Multi-pass membrane protein</topology>
    </subcellularLocation>
</comment>
<evidence type="ECO:0000256" key="5">
    <source>
        <dbReference type="SAM" id="Phobius"/>
    </source>
</evidence>
<accession>A0ABD2LF03</accession>
<evidence type="ECO:0000256" key="1">
    <source>
        <dbReference type="ARBA" id="ARBA00004141"/>
    </source>
</evidence>
<name>A0ABD2LF03_9BILA</name>
<evidence type="ECO:0000313" key="6">
    <source>
        <dbReference type="EMBL" id="KAL3113457.1"/>
    </source>
</evidence>
<reference evidence="6 7" key="1">
    <citation type="submission" date="2024-10" db="EMBL/GenBank/DDBJ databases">
        <authorList>
            <person name="Kim D."/>
        </authorList>
    </citation>
    <scope>NUCLEOTIDE SEQUENCE [LARGE SCALE GENOMIC DNA]</scope>
    <source>
        <strain evidence="6">BH-2024</strain>
    </source>
</reference>
<dbReference type="AlphaFoldDB" id="A0ABD2LF03"/>
<keyword evidence="3 5" id="KW-1133">Transmembrane helix</keyword>
<feature type="transmembrane region" description="Helical" evidence="5">
    <location>
        <begin position="50"/>
        <end position="71"/>
    </location>
</feature>
<dbReference type="EMBL" id="JBICBT010000446">
    <property type="protein sequence ID" value="KAL3113457.1"/>
    <property type="molecule type" value="Genomic_DNA"/>
</dbReference>
<keyword evidence="7" id="KW-1185">Reference proteome</keyword>
<dbReference type="InterPro" id="IPR019184">
    <property type="entry name" value="Uncharacterised_TM-17"/>
</dbReference>
<feature type="transmembrane region" description="Helical" evidence="5">
    <location>
        <begin position="83"/>
        <end position="103"/>
    </location>
</feature>
<evidence type="ECO:0000313" key="7">
    <source>
        <dbReference type="Proteomes" id="UP001620626"/>
    </source>
</evidence>
<gene>
    <name evidence="6" type="ORF">niasHT_013567</name>
</gene>
<keyword evidence="4 5" id="KW-0472">Membrane</keyword>
<feature type="transmembrane region" description="Helical" evidence="5">
    <location>
        <begin position="115"/>
        <end position="135"/>
    </location>
</feature>
<organism evidence="6 7">
    <name type="scientific">Heterodera trifolii</name>
    <dbReference type="NCBI Taxonomy" id="157864"/>
    <lineage>
        <taxon>Eukaryota</taxon>
        <taxon>Metazoa</taxon>
        <taxon>Ecdysozoa</taxon>
        <taxon>Nematoda</taxon>
        <taxon>Chromadorea</taxon>
        <taxon>Rhabditida</taxon>
        <taxon>Tylenchina</taxon>
        <taxon>Tylenchomorpha</taxon>
        <taxon>Tylenchoidea</taxon>
        <taxon>Heteroderidae</taxon>
        <taxon>Heteroderinae</taxon>
        <taxon>Heterodera</taxon>
    </lineage>
</organism>
<evidence type="ECO:0000256" key="2">
    <source>
        <dbReference type="ARBA" id="ARBA00022692"/>
    </source>
</evidence>
<comment type="caution">
    <text evidence="6">The sequence shown here is derived from an EMBL/GenBank/DDBJ whole genome shotgun (WGS) entry which is preliminary data.</text>
</comment>
<dbReference type="Proteomes" id="UP001620626">
    <property type="component" value="Unassembled WGS sequence"/>
</dbReference>
<sequence length="161" mass="18005">MASVVPQIAAPSLHLPFQVLLHLHAHLTPFAIIGQIGCFLLKFRLLYPTYRATLLALHFVSVLVQIVRPFLGFHGNLKGRIPSLSGFWILSALHLPTLLFLGLNSDIRPLPLEQFFFSIDCAFTAVELLIATVLIRRLANKQMEMISKMMAEETKKEGTNG</sequence>
<dbReference type="GO" id="GO:0016020">
    <property type="term" value="C:membrane"/>
    <property type="evidence" value="ECO:0007669"/>
    <property type="project" value="UniProtKB-SubCell"/>
</dbReference>
<proteinExistence type="predicted"/>
<dbReference type="PANTHER" id="PTHR13531">
    <property type="entry name" value="GEO07735P1-RELATED-RELATED"/>
    <property type="match status" value="1"/>
</dbReference>
<dbReference type="Pfam" id="PF09799">
    <property type="entry name" value="Transmemb_17"/>
    <property type="match status" value="1"/>
</dbReference>
<evidence type="ECO:0000256" key="4">
    <source>
        <dbReference type="ARBA" id="ARBA00023136"/>
    </source>
</evidence>
<protein>
    <submittedName>
        <fullName evidence="6">Uncharacterized protein</fullName>
    </submittedName>
</protein>
<keyword evidence="2 5" id="KW-0812">Transmembrane</keyword>